<sequence>MAEEPNGRGFQCPEKFDGEVKKEKSRTLDISVFNGCKLSINKTFLPVKAALFCWFAAGNIEDVYLPVFLKLKGFSLVHLSLFSAISVVFQFSGAILTGILTDKTGRPKVILFGYFTIFSLICLAFIFTPNVKECNTKQMNFQCVYDTRTHLSTTAPCNVFQTHSATVKCTILTLANSSHSDQYIDCLQYINPIETFSIEKREVKNNTDLCHYKVFYKNGSTKSITLCDTELCKPIQMDCTFNPSSECNENRRLWIVIYGILVALINMSFTISYRLFDIIVVDLTHEHNNDFGRQRVWSILGSFCGPPIAGFLLHGINITGNEKRYTMAFITTIVFTLLSALSLWQVKTKLYKPSAKMWRKALVLGKKLEVWLFVLLLMVMGSCYGFRAIYGSWYLQGIGATDLLLGVARGMSDVYGLPFLYSSKWWINRIGYRAIFIFCLLGNAIYCFSFSFLEVPWPAVIIESTLIFAYHLYWVAVMQYVICIAPEGLQATVRALAGSIQYNLSKVITTTVGGYLMSEYGGRTAFRVLGSIALTYAIVYGSYLRMDHLRKKKRTTQSESSKRIYIIY</sequence>
<feature type="transmembrane region" description="Helical" evidence="6">
    <location>
        <begin position="524"/>
        <end position="544"/>
    </location>
</feature>
<keyword evidence="9" id="KW-1185">Reference proteome</keyword>
<protein>
    <recommendedName>
        <fullName evidence="7">Major facilitator superfamily associated domain-containing protein</fullName>
    </recommendedName>
</protein>
<evidence type="ECO:0000313" key="8">
    <source>
        <dbReference type="EMBL" id="GFY41096.1"/>
    </source>
</evidence>
<dbReference type="OrthoDB" id="6418856at2759"/>
<dbReference type="Gene3D" id="1.20.1250.20">
    <property type="entry name" value="MFS general substrate transporter like domains"/>
    <property type="match status" value="3"/>
</dbReference>
<dbReference type="InterPro" id="IPR036259">
    <property type="entry name" value="MFS_trans_sf"/>
</dbReference>
<evidence type="ECO:0000256" key="5">
    <source>
        <dbReference type="ARBA" id="ARBA00023136"/>
    </source>
</evidence>
<feature type="transmembrane region" description="Helical" evidence="6">
    <location>
        <begin position="328"/>
        <end position="347"/>
    </location>
</feature>
<dbReference type="SUPFAM" id="SSF103473">
    <property type="entry name" value="MFS general substrate transporter"/>
    <property type="match status" value="2"/>
</dbReference>
<evidence type="ECO:0000313" key="9">
    <source>
        <dbReference type="Proteomes" id="UP000886998"/>
    </source>
</evidence>
<feature type="transmembrane region" description="Helical" evidence="6">
    <location>
        <begin position="459"/>
        <end position="483"/>
    </location>
</feature>
<feature type="transmembrane region" description="Helical" evidence="6">
    <location>
        <begin position="432"/>
        <end position="453"/>
    </location>
</feature>
<keyword evidence="3 6" id="KW-0812">Transmembrane</keyword>
<gene>
    <name evidence="8" type="ORF">TNIN_120831</name>
</gene>
<dbReference type="Pfam" id="PF12832">
    <property type="entry name" value="MFS_1_like"/>
    <property type="match status" value="1"/>
</dbReference>
<evidence type="ECO:0000256" key="3">
    <source>
        <dbReference type="ARBA" id="ARBA00022692"/>
    </source>
</evidence>
<organism evidence="8 9">
    <name type="scientific">Trichonephila inaurata madagascariensis</name>
    <dbReference type="NCBI Taxonomy" id="2747483"/>
    <lineage>
        <taxon>Eukaryota</taxon>
        <taxon>Metazoa</taxon>
        <taxon>Ecdysozoa</taxon>
        <taxon>Arthropoda</taxon>
        <taxon>Chelicerata</taxon>
        <taxon>Arachnida</taxon>
        <taxon>Araneae</taxon>
        <taxon>Araneomorphae</taxon>
        <taxon>Entelegynae</taxon>
        <taxon>Araneoidea</taxon>
        <taxon>Nephilidae</taxon>
        <taxon>Trichonephila</taxon>
        <taxon>Trichonephila inaurata</taxon>
    </lineage>
</organism>
<keyword evidence="5 6" id="KW-0472">Membrane</keyword>
<evidence type="ECO:0000256" key="2">
    <source>
        <dbReference type="ARBA" id="ARBA00005241"/>
    </source>
</evidence>
<feature type="transmembrane region" description="Helical" evidence="6">
    <location>
        <begin position="109"/>
        <end position="127"/>
    </location>
</feature>
<dbReference type="InterPro" id="IPR051717">
    <property type="entry name" value="MFS_MFSD6"/>
</dbReference>
<feature type="transmembrane region" description="Helical" evidence="6">
    <location>
        <begin position="253"/>
        <end position="276"/>
    </location>
</feature>
<dbReference type="EMBL" id="BMAV01002277">
    <property type="protein sequence ID" value="GFY41096.1"/>
    <property type="molecule type" value="Genomic_DNA"/>
</dbReference>
<evidence type="ECO:0000256" key="1">
    <source>
        <dbReference type="ARBA" id="ARBA00004141"/>
    </source>
</evidence>
<proteinExistence type="inferred from homology"/>
<accession>A0A8X6WWF0</accession>
<reference evidence="8" key="1">
    <citation type="submission" date="2020-08" db="EMBL/GenBank/DDBJ databases">
        <title>Multicomponent nature underlies the extraordinary mechanical properties of spider dragline silk.</title>
        <authorList>
            <person name="Kono N."/>
            <person name="Nakamura H."/>
            <person name="Mori M."/>
            <person name="Yoshida Y."/>
            <person name="Ohtoshi R."/>
            <person name="Malay A.D."/>
            <person name="Moran D.A.P."/>
            <person name="Tomita M."/>
            <person name="Numata K."/>
            <person name="Arakawa K."/>
        </authorList>
    </citation>
    <scope>NUCLEOTIDE SEQUENCE</scope>
</reference>
<dbReference type="PANTHER" id="PTHR16172">
    <property type="entry name" value="MAJOR FACILITATOR SUPERFAMILY DOMAIN-CONTAINING PROTEIN 6-LIKE"/>
    <property type="match status" value="1"/>
</dbReference>
<name>A0A8X6WWF0_9ARAC</name>
<comment type="caution">
    <text evidence="8">The sequence shown here is derived from an EMBL/GenBank/DDBJ whole genome shotgun (WGS) entry which is preliminary data.</text>
</comment>
<comment type="subcellular location">
    <subcellularLocation>
        <location evidence="1">Membrane</location>
        <topology evidence="1">Multi-pass membrane protein</topology>
    </subcellularLocation>
</comment>
<evidence type="ECO:0000256" key="4">
    <source>
        <dbReference type="ARBA" id="ARBA00022989"/>
    </source>
</evidence>
<evidence type="ECO:0000256" key="6">
    <source>
        <dbReference type="SAM" id="Phobius"/>
    </source>
</evidence>
<dbReference type="InterPro" id="IPR024989">
    <property type="entry name" value="MFS_assoc_dom"/>
</dbReference>
<feature type="domain" description="Major facilitator superfamily associated" evidence="7">
    <location>
        <begin position="47"/>
        <end position="528"/>
    </location>
</feature>
<feature type="transmembrane region" description="Helical" evidence="6">
    <location>
        <begin position="76"/>
        <end position="97"/>
    </location>
</feature>
<keyword evidence="4 6" id="KW-1133">Transmembrane helix</keyword>
<evidence type="ECO:0000259" key="7">
    <source>
        <dbReference type="Pfam" id="PF12832"/>
    </source>
</evidence>
<feature type="transmembrane region" description="Helical" evidence="6">
    <location>
        <begin position="368"/>
        <end position="387"/>
    </location>
</feature>
<dbReference type="PANTHER" id="PTHR16172:SF41">
    <property type="entry name" value="MAJOR FACILITATOR SUPERFAMILY DOMAIN-CONTAINING PROTEIN 6-LIKE"/>
    <property type="match status" value="1"/>
</dbReference>
<dbReference type="Proteomes" id="UP000886998">
    <property type="component" value="Unassembled WGS sequence"/>
</dbReference>
<dbReference type="AlphaFoldDB" id="A0A8X6WWF0"/>
<dbReference type="GO" id="GO:0016020">
    <property type="term" value="C:membrane"/>
    <property type="evidence" value="ECO:0007669"/>
    <property type="project" value="UniProtKB-SubCell"/>
</dbReference>
<feature type="transmembrane region" description="Helical" evidence="6">
    <location>
        <begin position="296"/>
        <end position="316"/>
    </location>
</feature>
<comment type="similarity">
    <text evidence="2">Belongs to the major facilitator superfamily. MFSD6 family.</text>
</comment>